<sequence length="380" mass="42807">MAFVIGALTCAAFAGFLYLLLRALLTIRTRLIKDRDHSQYALTPTPEKAPLPDPYSAIVPLLNFDWRSTPPIKIRPFKPKYHLTMALETIPLSELIEIDDTFLDRLALRRQITPQHHQETVACNRIAIPAARELYSWILGTYLPTRFPAMYEVRDGSLYSKATHELLPLRSGSGMSALTALTASVDTDFLILLPRTTPEGAEIYHLEAFATCFPSGFSTFSKLGLPLADIHGPVPGYKDKLEKSMDRFFSRLEKGRCVKRTNWQVTTNDVLFATAGNHMHVDTQERGESEVEVQKLRDEVVIDDCRLRCERQTLHRLPETGALVFAFKTYLYTLQEVKDEGLGEVLAEAIEGLGKGSVSGMEVYKRGVVWGEKVKTFLRS</sequence>
<dbReference type="Proteomes" id="UP000192596">
    <property type="component" value="Unassembled WGS sequence"/>
</dbReference>
<dbReference type="AlphaFoldDB" id="A0A1V8THM6"/>
<gene>
    <name evidence="1" type="ORF">B0A48_04032</name>
</gene>
<organism evidence="1 2">
    <name type="scientific">Cryoendolithus antarcticus</name>
    <dbReference type="NCBI Taxonomy" id="1507870"/>
    <lineage>
        <taxon>Eukaryota</taxon>
        <taxon>Fungi</taxon>
        <taxon>Dikarya</taxon>
        <taxon>Ascomycota</taxon>
        <taxon>Pezizomycotina</taxon>
        <taxon>Dothideomycetes</taxon>
        <taxon>Dothideomycetidae</taxon>
        <taxon>Cladosporiales</taxon>
        <taxon>Cladosporiaceae</taxon>
        <taxon>Cryoendolithus</taxon>
    </lineage>
</organism>
<comment type="caution">
    <text evidence="1">The sequence shown here is derived from an EMBL/GenBank/DDBJ whole genome shotgun (WGS) entry which is preliminary data.</text>
</comment>
<dbReference type="EMBL" id="NAJO01000008">
    <property type="protein sequence ID" value="OQO10732.1"/>
    <property type="molecule type" value="Genomic_DNA"/>
</dbReference>
<dbReference type="InParanoid" id="A0A1V8THM6"/>
<dbReference type="InterPro" id="IPR021848">
    <property type="entry name" value="HODM_asu-like"/>
</dbReference>
<dbReference type="OrthoDB" id="5043642at2759"/>
<accession>A0A1V8THM6</accession>
<dbReference type="Pfam" id="PF11927">
    <property type="entry name" value="HODM_asu-like"/>
    <property type="match status" value="1"/>
</dbReference>
<proteinExistence type="predicted"/>
<evidence type="ECO:0000313" key="2">
    <source>
        <dbReference type="Proteomes" id="UP000192596"/>
    </source>
</evidence>
<keyword evidence="2" id="KW-1185">Reference proteome</keyword>
<reference evidence="2" key="1">
    <citation type="submission" date="2017-03" db="EMBL/GenBank/DDBJ databases">
        <title>Genomes of endolithic fungi from Antarctica.</title>
        <authorList>
            <person name="Coleine C."/>
            <person name="Masonjones S."/>
            <person name="Stajich J.E."/>
        </authorList>
    </citation>
    <scope>NUCLEOTIDE SEQUENCE [LARGE SCALE GENOMIC DNA]</scope>
    <source>
        <strain evidence="2">CCFEE 5527</strain>
    </source>
</reference>
<evidence type="ECO:0000313" key="1">
    <source>
        <dbReference type="EMBL" id="OQO10732.1"/>
    </source>
</evidence>
<name>A0A1V8THM6_9PEZI</name>
<dbReference type="STRING" id="1507870.A0A1V8THM6"/>
<protein>
    <submittedName>
        <fullName evidence="1">Uncharacterized protein</fullName>
    </submittedName>
</protein>